<keyword evidence="7" id="KW-1185">Reference proteome</keyword>
<dbReference type="EMBL" id="JACOOR010000002">
    <property type="protein sequence ID" value="MBC5659065.1"/>
    <property type="molecule type" value="Genomic_DNA"/>
</dbReference>
<dbReference type="AlphaFoldDB" id="A0A923RN61"/>
<evidence type="ECO:0000256" key="1">
    <source>
        <dbReference type="ARBA" id="ARBA00023015"/>
    </source>
</evidence>
<dbReference type="Pfam" id="PF00440">
    <property type="entry name" value="TetR_N"/>
    <property type="match status" value="1"/>
</dbReference>
<gene>
    <name evidence="6" type="ORF">H8S44_04680</name>
</gene>
<dbReference type="GO" id="GO:0003700">
    <property type="term" value="F:DNA-binding transcription factor activity"/>
    <property type="evidence" value="ECO:0007669"/>
    <property type="project" value="TreeGrafter"/>
</dbReference>
<dbReference type="PANTHER" id="PTHR30055">
    <property type="entry name" value="HTH-TYPE TRANSCRIPTIONAL REGULATOR RUTR"/>
    <property type="match status" value="1"/>
</dbReference>
<keyword evidence="1" id="KW-0805">Transcription regulation</keyword>
<protein>
    <submittedName>
        <fullName evidence="6">TetR/AcrR family transcriptional regulator</fullName>
    </submittedName>
</protein>
<keyword evidence="3" id="KW-0804">Transcription</keyword>
<accession>A0A923RN61</accession>
<evidence type="ECO:0000256" key="2">
    <source>
        <dbReference type="ARBA" id="ARBA00023125"/>
    </source>
</evidence>
<dbReference type="PRINTS" id="PR00455">
    <property type="entry name" value="HTHTETR"/>
</dbReference>
<evidence type="ECO:0000256" key="3">
    <source>
        <dbReference type="ARBA" id="ARBA00023163"/>
    </source>
</evidence>
<dbReference type="PROSITE" id="PS50977">
    <property type="entry name" value="HTH_TETR_2"/>
    <property type="match status" value="1"/>
</dbReference>
<reference evidence="6" key="1">
    <citation type="submission" date="2020-08" db="EMBL/GenBank/DDBJ databases">
        <title>Genome public.</title>
        <authorList>
            <person name="Liu C."/>
            <person name="Sun Q."/>
        </authorList>
    </citation>
    <scope>NUCLEOTIDE SEQUENCE</scope>
    <source>
        <strain evidence="6">NSJ-68</strain>
    </source>
</reference>
<keyword evidence="2 4" id="KW-0238">DNA-binding</keyword>
<dbReference type="SUPFAM" id="SSF46689">
    <property type="entry name" value="Homeodomain-like"/>
    <property type="match status" value="1"/>
</dbReference>
<evidence type="ECO:0000313" key="6">
    <source>
        <dbReference type="EMBL" id="MBC5659065.1"/>
    </source>
</evidence>
<dbReference type="InterPro" id="IPR001647">
    <property type="entry name" value="HTH_TetR"/>
</dbReference>
<dbReference type="Proteomes" id="UP000649345">
    <property type="component" value="Unassembled WGS sequence"/>
</dbReference>
<evidence type="ECO:0000313" key="7">
    <source>
        <dbReference type="Proteomes" id="UP000649345"/>
    </source>
</evidence>
<name>A0A923RN61_9FIRM</name>
<dbReference type="Gene3D" id="1.10.357.10">
    <property type="entry name" value="Tetracycline Repressor, domain 2"/>
    <property type="match status" value="1"/>
</dbReference>
<comment type="caution">
    <text evidence="6">The sequence shown here is derived from an EMBL/GenBank/DDBJ whole genome shotgun (WGS) entry which is preliminary data.</text>
</comment>
<dbReference type="RefSeq" id="WP_186873059.1">
    <property type="nucleotide sequence ID" value="NZ_JACOOR010000002.1"/>
</dbReference>
<organism evidence="6 7">
    <name type="scientific">Anaerosacchariphilus hominis</name>
    <dbReference type="NCBI Taxonomy" id="2763017"/>
    <lineage>
        <taxon>Bacteria</taxon>
        <taxon>Bacillati</taxon>
        <taxon>Bacillota</taxon>
        <taxon>Clostridia</taxon>
        <taxon>Lachnospirales</taxon>
        <taxon>Lachnospiraceae</taxon>
        <taxon>Anaerosacchariphilus</taxon>
    </lineage>
</organism>
<dbReference type="GO" id="GO:0000976">
    <property type="term" value="F:transcription cis-regulatory region binding"/>
    <property type="evidence" value="ECO:0007669"/>
    <property type="project" value="TreeGrafter"/>
</dbReference>
<dbReference type="PANTHER" id="PTHR30055:SF234">
    <property type="entry name" value="HTH-TYPE TRANSCRIPTIONAL REGULATOR BETI"/>
    <property type="match status" value="1"/>
</dbReference>
<dbReference type="InterPro" id="IPR009057">
    <property type="entry name" value="Homeodomain-like_sf"/>
</dbReference>
<dbReference type="InterPro" id="IPR050109">
    <property type="entry name" value="HTH-type_TetR-like_transc_reg"/>
</dbReference>
<sequence>MRKKENREYARDRREERKDEKREKILNTAFRVFVERKIEAVSMGEIAEAAGIGRATLFRYYPNKLELVIAVCTKIWKDYLDRLDQSRPISSIGEIPAVGRLIFTLDSYIELYQNHKELLCYNDNFNHYVSHVSCEEAQLEKFHKALYSVDTRLHMMYEKAKQDGSFRTDIPEEEFMRSTVHAMMTVCAYYAGGFIWGSEANRDYTPELLRMKEMILDYVKTENGSEKREKS</sequence>
<evidence type="ECO:0000256" key="4">
    <source>
        <dbReference type="PROSITE-ProRule" id="PRU00335"/>
    </source>
</evidence>
<proteinExistence type="predicted"/>
<feature type="DNA-binding region" description="H-T-H motif" evidence="4">
    <location>
        <begin position="42"/>
        <end position="61"/>
    </location>
</feature>
<feature type="domain" description="HTH tetR-type" evidence="5">
    <location>
        <begin position="19"/>
        <end position="79"/>
    </location>
</feature>
<evidence type="ECO:0000259" key="5">
    <source>
        <dbReference type="PROSITE" id="PS50977"/>
    </source>
</evidence>